<evidence type="ECO:0000256" key="1">
    <source>
        <dbReference type="SAM" id="MobiDB-lite"/>
    </source>
</evidence>
<dbReference type="InterPro" id="IPR008979">
    <property type="entry name" value="Galactose-bd-like_sf"/>
</dbReference>
<gene>
    <name evidence="2" type="ORF">GCM10025865_03780</name>
</gene>
<sequence>MLDQRSPSPVPAGRAAGADLPRGNRGREIKGDLMREPRPSSTPPTREVLDHSRHHGTVTRRLVPGLTALGLLAPLTLLAAPAHALAPDVAAGTAATATSTNAPYGTANLVDGNQATYWESTNGTLPSR</sequence>
<feature type="region of interest" description="Disordered" evidence="1">
    <location>
        <begin position="1"/>
        <end position="56"/>
    </location>
</feature>
<dbReference type="EMBL" id="AP027729">
    <property type="protein sequence ID" value="BDZ41079.1"/>
    <property type="molecule type" value="Genomic_DNA"/>
</dbReference>
<evidence type="ECO:0000313" key="2">
    <source>
        <dbReference type="EMBL" id="BDZ41079.1"/>
    </source>
</evidence>
<evidence type="ECO:0000313" key="3">
    <source>
        <dbReference type="Proteomes" id="UP001321475"/>
    </source>
</evidence>
<dbReference type="RefSeq" id="WP_286218339.1">
    <property type="nucleotide sequence ID" value="NZ_AP027729.1"/>
</dbReference>
<keyword evidence="3" id="KW-1185">Reference proteome</keyword>
<reference evidence="3" key="1">
    <citation type="journal article" date="2019" name="Int. J. Syst. Evol. Microbiol.">
        <title>The Global Catalogue of Microorganisms (GCM) 10K type strain sequencing project: providing services to taxonomists for standard genome sequencing and annotation.</title>
        <authorList>
            <consortium name="The Broad Institute Genomics Platform"/>
            <consortium name="The Broad Institute Genome Sequencing Center for Infectious Disease"/>
            <person name="Wu L."/>
            <person name="Ma J."/>
        </authorList>
    </citation>
    <scope>NUCLEOTIDE SEQUENCE [LARGE SCALE GENOMIC DNA]</scope>
    <source>
        <strain evidence="3">NBRC 108565</strain>
    </source>
</reference>
<dbReference type="Gene3D" id="2.60.120.260">
    <property type="entry name" value="Galactose-binding domain-like"/>
    <property type="match status" value="1"/>
</dbReference>
<dbReference type="SUPFAM" id="SSF49785">
    <property type="entry name" value="Galactose-binding domain-like"/>
    <property type="match status" value="1"/>
</dbReference>
<accession>A0ABM8FZ86</accession>
<proteinExistence type="predicted"/>
<organism evidence="2 3">
    <name type="scientific">Paraoerskovia sediminicola</name>
    <dbReference type="NCBI Taxonomy" id="1138587"/>
    <lineage>
        <taxon>Bacteria</taxon>
        <taxon>Bacillati</taxon>
        <taxon>Actinomycetota</taxon>
        <taxon>Actinomycetes</taxon>
        <taxon>Micrococcales</taxon>
        <taxon>Cellulomonadaceae</taxon>
        <taxon>Paraoerskovia</taxon>
    </lineage>
</organism>
<dbReference type="Proteomes" id="UP001321475">
    <property type="component" value="Chromosome"/>
</dbReference>
<name>A0ABM8FZ86_9CELL</name>
<feature type="compositionally biased region" description="Basic and acidic residues" evidence="1">
    <location>
        <begin position="25"/>
        <end position="38"/>
    </location>
</feature>
<protein>
    <submittedName>
        <fullName evidence="2">Uncharacterized protein</fullName>
    </submittedName>
</protein>